<dbReference type="Proteomes" id="UP000294599">
    <property type="component" value="Unassembled WGS sequence"/>
</dbReference>
<dbReference type="OrthoDB" id="5610921at2"/>
<keyword evidence="3" id="KW-1185">Reference proteome</keyword>
<proteinExistence type="predicted"/>
<reference evidence="2 3" key="1">
    <citation type="submission" date="2019-03" db="EMBL/GenBank/DDBJ databases">
        <title>Genomic Encyclopedia of Type Strains, Phase IV (KMG-IV): sequencing the most valuable type-strain genomes for metagenomic binning, comparative biology and taxonomic classification.</title>
        <authorList>
            <person name="Goeker M."/>
        </authorList>
    </citation>
    <scope>NUCLEOTIDE SEQUENCE [LARGE SCALE GENOMIC DNA]</scope>
    <source>
        <strain evidence="2 3">DSM 21944</strain>
    </source>
</reference>
<protein>
    <recommendedName>
        <fullName evidence="4">Surface carbohydrate biosynthesis protein</fullName>
    </recommendedName>
</protein>
<sequence>MTARLFIASTPMIALACAGAALAHPGRSRLLLIEDFDLAGRLQDLLEGWRDNPFEAIMRLPGRHTEHVMGARDGGSGVRHFLHRLRVKRALRRQTLTEIEKIDASLRPDEVWLGNDRKPETQLALHRASQRARQPVGRYLDDGLYSYLGDVRQRPLVRRIDAFVKRLGYGRWWQRADHAGTTSWIREAWLVFIDEETPYPPHLRRALPRHWYDGRPICRLGLQAARAFGLDRRALSKVGLVLVLPHSNQLRANHGLLQRLRDRVRDECGRGRQVAVKYHPREIDPDPAGLLRDGTVRALPTLLPLELILPLLPPGVALLGEGSTALLAARWLRPDLAVADLGFSQDGYAARARELFARHGIHRE</sequence>
<name>A0A4R3LL09_9GAMM</name>
<evidence type="ECO:0000313" key="2">
    <source>
        <dbReference type="EMBL" id="TCT00256.1"/>
    </source>
</evidence>
<dbReference type="PROSITE" id="PS51257">
    <property type="entry name" value="PROKAR_LIPOPROTEIN"/>
    <property type="match status" value="1"/>
</dbReference>
<organism evidence="2 3">
    <name type="scientific">Pseudofulvimonas gallinarii</name>
    <dbReference type="NCBI Taxonomy" id="634155"/>
    <lineage>
        <taxon>Bacteria</taxon>
        <taxon>Pseudomonadati</taxon>
        <taxon>Pseudomonadota</taxon>
        <taxon>Gammaproteobacteria</taxon>
        <taxon>Lysobacterales</taxon>
        <taxon>Rhodanobacteraceae</taxon>
        <taxon>Pseudofulvimonas</taxon>
    </lineage>
</organism>
<accession>A0A4R3LL09</accession>
<dbReference type="EMBL" id="SMAF01000003">
    <property type="protein sequence ID" value="TCT00256.1"/>
    <property type="molecule type" value="Genomic_DNA"/>
</dbReference>
<evidence type="ECO:0000313" key="3">
    <source>
        <dbReference type="Proteomes" id="UP000294599"/>
    </source>
</evidence>
<dbReference type="AlphaFoldDB" id="A0A4R3LL09"/>
<evidence type="ECO:0008006" key="4">
    <source>
        <dbReference type="Google" id="ProtNLM"/>
    </source>
</evidence>
<keyword evidence="1" id="KW-0732">Signal</keyword>
<gene>
    <name evidence="2" type="ORF">EDC25_10324</name>
</gene>
<feature type="signal peptide" evidence="1">
    <location>
        <begin position="1"/>
        <end position="23"/>
    </location>
</feature>
<evidence type="ECO:0000256" key="1">
    <source>
        <dbReference type="SAM" id="SignalP"/>
    </source>
</evidence>
<feature type="chain" id="PRO_5030099328" description="Surface carbohydrate biosynthesis protein" evidence="1">
    <location>
        <begin position="24"/>
        <end position="364"/>
    </location>
</feature>
<comment type="caution">
    <text evidence="2">The sequence shown here is derived from an EMBL/GenBank/DDBJ whole genome shotgun (WGS) entry which is preliminary data.</text>
</comment>
<dbReference type="RefSeq" id="WP_123522744.1">
    <property type="nucleotide sequence ID" value="NZ_JBHLWF010000007.1"/>
</dbReference>